<evidence type="ECO:0000313" key="3">
    <source>
        <dbReference type="Proteomes" id="UP001317085"/>
    </source>
</evidence>
<gene>
    <name evidence="2" type="ORF">L9Z73_16290</name>
</gene>
<reference evidence="2 3" key="1">
    <citation type="submission" date="2022-02" db="EMBL/GenBank/DDBJ databases">
        <title>Comparative genomics of the first Antarctic Pseudomonas spp. capable of biotransforming 2,4,6-Trinitrotoluene.</title>
        <authorList>
            <person name="Cabrera M.A."/>
            <person name="Marquez S.L."/>
            <person name="Perez-Donoso J.M."/>
        </authorList>
    </citation>
    <scope>NUCLEOTIDE SEQUENCE [LARGE SCALE GENOMIC DNA]</scope>
    <source>
        <strain evidence="2 3">TNT11</strain>
    </source>
</reference>
<keyword evidence="1" id="KW-0812">Transmembrane</keyword>
<dbReference type="Proteomes" id="UP001317085">
    <property type="component" value="Unassembled WGS sequence"/>
</dbReference>
<accession>A0ABT0EK57</accession>
<evidence type="ECO:0000256" key="1">
    <source>
        <dbReference type="SAM" id="Phobius"/>
    </source>
</evidence>
<proteinExistence type="predicted"/>
<organism evidence="2 3">
    <name type="scientific">Pseudomonas emilianonis</name>
    <dbReference type="NCBI Taxonomy" id="2915812"/>
    <lineage>
        <taxon>Bacteria</taxon>
        <taxon>Pseudomonadati</taxon>
        <taxon>Pseudomonadota</taxon>
        <taxon>Gammaproteobacteria</taxon>
        <taxon>Pseudomonadales</taxon>
        <taxon>Pseudomonadaceae</taxon>
        <taxon>Pseudomonas</taxon>
    </lineage>
</organism>
<keyword evidence="1" id="KW-1133">Transmembrane helix</keyword>
<feature type="transmembrane region" description="Helical" evidence="1">
    <location>
        <begin position="23"/>
        <end position="46"/>
    </location>
</feature>
<sequence length="82" mass="8968">MRTLFNRQLCDYKSALQARRKTLVLVTLAAATLLAGFCIWVIQFIAHPTARTLLRVFVGLCLAAAVAYLVLASGYPISLLVS</sequence>
<feature type="transmembrane region" description="Helical" evidence="1">
    <location>
        <begin position="52"/>
        <end position="71"/>
    </location>
</feature>
<evidence type="ECO:0000313" key="2">
    <source>
        <dbReference type="EMBL" id="MCK1785861.1"/>
    </source>
</evidence>
<comment type="caution">
    <text evidence="2">The sequence shown here is derived from an EMBL/GenBank/DDBJ whole genome shotgun (WGS) entry which is preliminary data.</text>
</comment>
<name>A0ABT0EK57_9PSED</name>
<dbReference type="EMBL" id="JAKNRV010000153">
    <property type="protein sequence ID" value="MCK1785861.1"/>
    <property type="molecule type" value="Genomic_DNA"/>
</dbReference>
<keyword evidence="1" id="KW-0472">Membrane</keyword>
<dbReference type="RefSeq" id="WP_247402881.1">
    <property type="nucleotide sequence ID" value="NZ_JAKNRV010000153.1"/>
</dbReference>
<keyword evidence="3" id="KW-1185">Reference proteome</keyword>
<protein>
    <submittedName>
        <fullName evidence="2">Uncharacterized protein</fullName>
    </submittedName>
</protein>